<reference evidence="3" key="1">
    <citation type="submission" date="2021-02" db="EMBL/GenBank/DDBJ databases">
        <authorList>
            <person name="Nowell W R."/>
        </authorList>
    </citation>
    <scope>NUCLEOTIDE SEQUENCE</scope>
</reference>
<gene>
    <name evidence="2" type="ORF">BYL167_LOCUS25644</name>
    <name evidence="4" type="ORF">GIL414_LOCUS29107</name>
    <name evidence="3" type="ORF">SMN809_LOCUS28597</name>
</gene>
<evidence type="ECO:0000313" key="3">
    <source>
        <dbReference type="EMBL" id="CAF4358687.1"/>
    </source>
</evidence>
<feature type="non-terminal residue" evidence="3">
    <location>
        <position position="1"/>
    </location>
</feature>
<evidence type="ECO:0000256" key="1">
    <source>
        <dbReference type="SAM" id="MobiDB-lite"/>
    </source>
</evidence>
<protein>
    <submittedName>
        <fullName evidence="3">Uncharacterized protein</fullName>
    </submittedName>
</protein>
<proteinExistence type="predicted"/>
<dbReference type="Proteomes" id="UP000676336">
    <property type="component" value="Unassembled WGS sequence"/>
</dbReference>
<name>A0A8S2UZB6_9BILA</name>
<dbReference type="EMBL" id="CAJOBI010048226">
    <property type="protein sequence ID" value="CAF4358687.1"/>
    <property type="molecule type" value="Genomic_DNA"/>
</dbReference>
<dbReference type="EMBL" id="CAJOBJ010051704">
    <property type="protein sequence ID" value="CAF4377051.1"/>
    <property type="molecule type" value="Genomic_DNA"/>
</dbReference>
<dbReference type="EMBL" id="CAJOBH010026590">
    <property type="protein sequence ID" value="CAF4253388.1"/>
    <property type="molecule type" value="Genomic_DNA"/>
</dbReference>
<dbReference type="Proteomes" id="UP000681720">
    <property type="component" value="Unassembled WGS sequence"/>
</dbReference>
<comment type="caution">
    <text evidence="3">The sequence shown here is derived from an EMBL/GenBank/DDBJ whole genome shotgun (WGS) entry which is preliminary data.</text>
</comment>
<evidence type="ECO:0000313" key="4">
    <source>
        <dbReference type="EMBL" id="CAF4377051.1"/>
    </source>
</evidence>
<evidence type="ECO:0000313" key="5">
    <source>
        <dbReference type="Proteomes" id="UP000676336"/>
    </source>
</evidence>
<evidence type="ECO:0000313" key="2">
    <source>
        <dbReference type="EMBL" id="CAF4253388.1"/>
    </source>
</evidence>
<sequence>SLSWENLNKPCEIITNYHLLSTSPETTAEFIRHLYRNRSTLSSSSSSSSSSSCSSETNHCSFSTSGSWTLDLVS</sequence>
<feature type="compositionally biased region" description="Polar residues" evidence="1">
    <location>
        <begin position="56"/>
        <end position="68"/>
    </location>
</feature>
<organism evidence="3 5">
    <name type="scientific">Rotaria magnacalcarata</name>
    <dbReference type="NCBI Taxonomy" id="392030"/>
    <lineage>
        <taxon>Eukaryota</taxon>
        <taxon>Metazoa</taxon>
        <taxon>Spiralia</taxon>
        <taxon>Gnathifera</taxon>
        <taxon>Rotifera</taxon>
        <taxon>Eurotatoria</taxon>
        <taxon>Bdelloidea</taxon>
        <taxon>Philodinida</taxon>
        <taxon>Philodinidae</taxon>
        <taxon>Rotaria</taxon>
    </lineage>
</organism>
<feature type="region of interest" description="Disordered" evidence="1">
    <location>
        <begin position="40"/>
        <end position="74"/>
    </location>
</feature>
<dbReference type="Proteomes" id="UP000681967">
    <property type="component" value="Unassembled WGS sequence"/>
</dbReference>
<dbReference type="AlphaFoldDB" id="A0A8S2UZB6"/>
<feature type="compositionally biased region" description="Low complexity" evidence="1">
    <location>
        <begin position="42"/>
        <end position="55"/>
    </location>
</feature>
<accession>A0A8S2UZB6</accession>